<dbReference type="GO" id="GO:0098553">
    <property type="term" value="C:lumenal side of endoplasmic reticulum membrane"/>
    <property type="evidence" value="ECO:0007669"/>
    <property type="project" value="TreeGrafter"/>
</dbReference>
<feature type="transmembrane region" description="Helical" evidence="9">
    <location>
        <begin position="484"/>
        <end position="505"/>
    </location>
</feature>
<keyword evidence="5" id="KW-0378">Hydrolase</keyword>
<evidence type="ECO:0000256" key="8">
    <source>
        <dbReference type="SAM" id="MobiDB-lite"/>
    </source>
</evidence>
<keyword evidence="11" id="KW-1185">Reference proteome</keyword>
<evidence type="ECO:0000313" key="11">
    <source>
        <dbReference type="Proteomes" id="UP001239994"/>
    </source>
</evidence>
<feature type="transmembrane region" description="Helical" evidence="9">
    <location>
        <begin position="433"/>
        <end position="452"/>
    </location>
</feature>
<evidence type="ECO:0000256" key="3">
    <source>
        <dbReference type="ARBA" id="ARBA00006859"/>
    </source>
</evidence>
<feature type="non-terminal residue" evidence="10">
    <location>
        <position position="652"/>
    </location>
</feature>
<feature type="transmembrane region" description="Helical" evidence="9">
    <location>
        <begin position="81"/>
        <end position="99"/>
    </location>
</feature>
<evidence type="ECO:0008006" key="12">
    <source>
        <dbReference type="Google" id="ProtNLM"/>
    </source>
</evidence>
<evidence type="ECO:0000313" key="10">
    <source>
        <dbReference type="EMBL" id="KAK1800908.1"/>
    </source>
</evidence>
<evidence type="ECO:0000256" key="2">
    <source>
        <dbReference type="ARBA" id="ARBA00004366"/>
    </source>
</evidence>
<keyword evidence="6 9" id="KW-1133">Transmembrane helix</keyword>
<evidence type="ECO:0000256" key="1">
    <source>
        <dbReference type="ARBA" id="ARBA00004127"/>
    </source>
</evidence>
<reference evidence="10" key="1">
    <citation type="submission" date="2023-03" db="EMBL/GenBank/DDBJ databases">
        <title>Electrophorus voltai genome.</title>
        <authorList>
            <person name="Bian C."/>
        </authorList>
    </citation>
    <scope>NUCLEOTIDE SEQUENCE</scope>
    <source>
        <strain evidence="10">CB-2022</strain>
        <tissue evidence="10">Muscle</tissue>
    </source>
</reference>
<gene>
    <name evidence="10" type="ORF">P4O66_005569</name>
</gene>
<proteinExistence type="inferred from homology"/>
<feature type="compositionally biased region" description="Basic and acidic residues" evidence="8">
    <location>
        <begin position="192"/>
        <end position="421"/>
    </location>
</feature>
<feature type="transmembrane region" description="Helical" evidence="9">
    <location>
        <begin position="458"/>
        <end position="477"/>
    </location>
</feature>
<feature type="transmembrane region" description="Helical" evidence="9">
    <location>
        <begin position="105"/>
        <end position="123"/>
    </location>
</feature>
<feature type="transmembrane region" description="Helical" evidence="9">
    <location>
        <begin position="633"/>
        <end position="651"/>
    </location>
</feature>
<feature type="transmembrane region" description="Helical" evidence="9">
    <location>
        <begin position="605"/>
        <end position="627"/>
    </location>
</feature>
<evidence type="ECO:0000256" key="6">
    <source>
        <dbReference type="ARBA" id="ARBA00022989"/>
    </source>
</evidence>
<organism evidence="10 11">
    <name type="scientific">Electrophorus voltai</name>
    <dbReference type="NCBI Taxonomy" id="2609070"/>
    <lineage>
        <taxon>Eukaryota</taxon>
        <taxon>Metazoa</taxon>
        <taxon>Chordata</taxon>
        <taxon>Craniata</taxon>
        <taxon>Vertebrata</taxon>
        <taxon>Euteleostomi</taxon>
        <taxon>Actinopterygii</taxon>
        <taxon>Neopterygii</taxon>
        <taxon>Teleostei</taxon>
        <taxon>Ostariophysi</taxon>
        <taxon>Gymnotiformes</taxon>
        <taxon>Gymnotoidei</taxon>
        <taxon>Gymnotidae</taxon>
        <taxon>Electrophorus</taxon>
    </lineage>
</organism>
<comment type="subcellular location">
    <subcellularLocation>
        <location evidence="1">Endomembrane system</location>
        <topology evidence="1">Multi-pass membrane protein</topology>
    </subcellularLocation>
    <subcellularLocation>
        <location evidence="2">Membrane</location>
        <topology evidence="2">Multi-pass membrane protein</topology>
        <orientation evidence="2">Lumenal side</orientation>
    </subcellularLocation>
</comment>
<evidence type="ECO:0000256" key="7">
    <source>
        <dbReference type="ARBA" id="ARBA00023136"/>
    </source>
</evidence>
<sequence length="652" mass="74427">MAFLSVTTPFCSTSRAYSLVDSSQVSTFLISILLIVYGSFRSLNMDCENQDKDKDGNPTATSSFNNSNSNNSIQTIDSTQALFLPIGASVSLLVMFFFFDSVQVVFTICTAVLATIAFAFLLLPMCQYLTRPCSPQNNQRRARTDGETGTDGDGQRERETHRRRDRQTQGERDTDGETDRHRERERHRRRDRQTQGERGTQTERQTDTGRERDTDGETDRHREREGHRRRDRQTQGERGTQTERQTDTGRERDTDGETDRHREREGHRRRDRQTQGERGTQTERQTDTGRERDTDGETDRHREREGHRRRDRQTQGERGTQTERQTDTGRERDTDGETDRHREREGHRRRDRQTQGERGRHGVGEGERGRERQTETERERETDGGEGERARERRRDTHRERGTESQREREREMGGGGEGDTHRQISFGCCGRFTLAELLSFSLSVMLVLIWVLTGHWLLMDALAMGLCVAMIAFVRLPSLKVSCLLLSGLLIYDVFWVFFSAYIFNSNVMVKVATQPADNPLDVLSRKLHLGAGVGRDVPRLSLPGKLVFPSSTGSHFSMLGIGDIVMPGLLLCFVLRYDNYKKQASGEAAGPANMSGRMQRVSYFHCTLIGYFVGLLTATVASRIHRAAQPALLYLVPFTLLPLLTMAYLK</sequence>
<dbReference type="InterPro" id="IPR006639">
    <property type="entry name" value="Preselin/SPP"/>
</dbReference>
<dbReference type="GO" id="GO:0098554">
    <property type="term" value="C:cytoplasmic side of endoplasmic reticulum membrane"/>
    <property type="evidence" value="ECO:0007669"/>
    <property type="project" value="TreeGrafter"/>
</dbReference>
<feature type="region of interest" description="Disordered" evidence="8">
    <location>
        <begin position="132"/>
        <end position="421"/>
    </location>
</feature>
<dbReference type="PANTHER" id="PTHR12174:SF22">
    <property type="entry name" value="SIGNAL PEPTIDE PEPTIDASE-LIKE 3"/>
    <property type="match status" value="1"/>
</dbReference>
<evidence type="ECO:0000256" key="9">
    <source>
        <dbReference type="SAM" id="Phobius"/>
    </source>
</evidence>
<dbReference type="SMART" id="SM00730">
    <property type="entry name" value="PSN"/>
    <property type="match status" value="1"/>
</dbReference>
<dbReference type="GO" id="GO:0030660">
    <property type="term" value="C:Golgi-associated vesicle membrane"/>
    <property type="evidence" value="ECO:0007669"/>
    <property type="project" value="TreeGrafter"/>
</dbReference>
<dbReference type="EMBL" id="JAROKS010000010">
    <property type="protein sequence ID" value="KAK1800908.1"/>
    <property type="molecule type" value="Genomic_DNA"/>
</dbReference>
<dbReference type="Pfam" id="PF04258">
    <property type="entry name" value="Peptidase_A22B"/>
    <property type="match status" value="2"/>
</dbReference>
<dbReference type="AlphaFoldDB" id="A0AAD8ZK73"/>
<dbReference type="GO" id="GO:0006465">
    <property type="term" value="P:signal peptide processing"/>
    <property type="evidence" value="ECO:0007669"/>
    <property type="project" value="TreeGrafter"/>
</dbReference>
<dbReference type="GO" id="GO:0042500">
    <property type="term" value="F:aspartic endopeptidase activity, intramembrane cleaving"/>
    <property type="evidence" value="ECO:0007669"/>
    <property type="project" value="InterPro"/>
</dbReference>
<accession>A0AAD8ZK73</accession>
<feature type="transmembrane region" description="Helical" evidence="9">
    <location>
        <begin position="26"/>
        <end position="44"/>
    </location>
</feature>
<keyword evidence="4 9" id="KW-0812">Transmembrane</keyword>
<dbReference type="GO" id="GO:0033619">
    <property type="term" value="P:membrane protein proteolysis"/>
    <property type="evidence" value="ECO:0007669"/>
    <property type="project" value="TreeGrafter"/>
</dbReference>
<evidence type="ECO:0000256" key="5">
    <source>
        <dbReference type="ARBA" id="ARBA00022801"/>
    </source>
</evidence>
<dbReference type="PANTHER" id="PTHR12174">
    <property type="entry name" value="SIGNAL PEPTIDE PEPTIDASE"/>
    <property type="match status" value="1"/>
</dbReference>
<feature type="compositionally biased region" description="Basic and acidic residues" evidence="8">
    <location>
        <begin position="153"/>
        <end position="182"/>
    </location>
</feature>
<dbReference type="InterPro" id="IPR007369">
    <property type="entry name" value="Peptidase_A22B_SPP"/>
</dbReference>
<keyword evidence="7 9" id="KW-0472">Membrane</keyword>
<protein>
    <recommendedName>
        <fullName evidence="12">Signal peptide peptidase-like 3</fullName>
    </recommendedName>
</protein>
<evidence type="ECO:0000256" key="4">
    <source>
        <dbReference type="ARBA" id="ARBA00022692"/>
    </source>
</evidence>
<name>A0AAD8ZK73_9TELE</name>
<dbReference type="Proteomes" id="UP001239994">
    <property type="component" value="Unassembled WGS sequence"/>
</dbReference>
<comment type="similarity">
    <text evidence="3">Belongs to the peptidase A22B family.</text>
</comment>
<comment type="caution">
    <text evidence="10">The sequence shown here is derived from an EMBL/GenBank/DDBJ whole genome shotgun (WGS) entry which is preliminary data.</text>
</comment>
<feature type="transmembrane region" description="Helical" evidence="9">
    <location>
        <begin position="558"/>
        <end position="577"/>
    </location>
</feature>